<dbReference type="Gene3D" id="1.10.10.10">
    <property type="entry name" value="Winged helix-like DNA-binding domain superfamily/Winged helix DNA-binding domain"/>
    <property type="match status" value="1"/>
</dbReference>
<gene>
    <name evidence="5" type="ORF">C0169_04040</name>
</gene>
<evidence type="ECO:0000256" key="1">
    <source>
        <dbReference type="ARBA" id="ARBA00023015"/>
    </source>
</evidence>
<dbReference type="GO" id="GO:0006355">
    <property type="term" value="P:regulation of DNA-templated transcription"/>
    <property type="evidence" value="ECO:0007669"/>
    <property type="project" value="InterPro"/>
</dbReference>
<dbReference type="PROSITE" id="PS00622">
    <property type="entry name" value="HTH_LUXR_1"/>
    <property type="match status" value="1"/>
</dbReference>
<dbReference type="SUPFAM" id="SSF46894">
    <property type="entry name" value="C-terminal effector domain of the bipartite response regulators"/>
    <property type="match status" value="1"/>
</dbReference>
<accession>A0A2N7QEK4</accession>
<sequence length="157" mass="18288">MENIIPCVPEEVECKEPKIIRYPKAKIIFIDTGLREKSILKVLTQYKIAGIIAPYTNINLFKKALKVINEGQIWLDNNYLKHLLRNIEKVSSKEISLTHREREIIYFVCQGLSNKEIADKLNISEQTVKAHLHRIFKKFGISSRNQLISIFLETDHI</sequence>
<dbReference type="PANTHER" id="PTHR44688">
    <property type="entry name" value="DNA-BINDING TRANSCRIPTIONAL ACTIVATOR DEVR_DOSR"/>
    <property type="match status" value="1"/>
</dbReference>
<dbReference type="PROSITE" id="PS50043">
    <property type="entry name" value="HTH_LUXR_2"/>
    <property type="match status" value="1"/>
</dbReference>
<evidence type="ECO:0000256" key="3">
    <source>
        <dbReference type="ARBA" id="ARBA00023163"/>
    </source>
</evidence>
<keyword evidence="2" id="KW-0238">DNA-binding</keyword>
<keyword evidence="3" id="KW-0804">Transcription</keyword>
<dbReference type="InterPro" id="IPR036388">
    <property type="entry name" value="WH-like_DNA-bd_sf"/>
</dbReference>
<dbReference type="SMART" id="SM00421">
    <property type="entry name" value="HTH_LUXR"/>
    <property type="match status" value="1"/>
</dbReference>
<feature type="domain" description="HTH luxR-type" evidence="4">
    <location>
        <begin position="90"/>
        <end position="155"/>
    </location>
</feature>
<dbReference type="PRINTS" id="PR00038">
    <property type="entry name" value="HTHLUXR"/>
</dbReference>
<keyword evidence="1" id="KW-0805">Transcription regulation</keyword>
<evidence type="ECO:0000256" key="2">
    <source>
        <dbReference type="ARBA" id="ARBA00023125"/>
    </source>
</evidence>
<dbReference type="EMBL" id="PNJD01000242">
    <property type="protein sequence ID" value="PMP97066.1"/>
    <property type="molecule type" value="Genomic_DNA"/>
</dbReference>
<protein>
    <recommendedName>
        <fullName evidence="4">HTH luxR-type domain-containing protein</fullName>
    </recommendedName>
</protein>
<dbReference type="Proteomes" id="UP000235619">
    <property type="component" value="Unassembled WGS sequence"/>
</dbReference>
<dbReference type="GO" id="GO:0003677">
    <property type="term" value="F:DNA binding"/>
    <property type="evidence" value="ECO:0007669"/>
    <property type="project" value="UniProtKB-KW"/>
</dbReference>
<proteinExistence type="predicted"/>
<evidence type="ECO:0000313" key="5">
    <source>
        <dbReference type="EMBL" id="PMP97066.1"/>
    </source>
</evidence>
<dbReference type="InterPro" id="IPR000792">
    <property type="entry name" value="Tscrpt_reg_LuxR_C"/>
</dbReference>
<dbReference type="CDD" id="cd06170">
    <property type="entry name" value="LuxR_C_like"/>
    <property type="match status" value="1"/>
</dbReference>
<dbReference type="InterPro" id="IPR016032">
    <property type="entry name" value="Sig_transdc_resp-reg_C-effctor"/>
</dbReference>
<name>A0A2N7QEK4_9BACT</name>
<comment type="caution">
    <text evidence="5">The sequence shown here is derived from an EMBL/GenBank/DDBJ whole genome shotgun (WGS) entry which is preliminary data.</text>
</comment>
<evidence type="ECO:0000313" key="6">
    <source>
        <dbReference type="Proteomes" id="UP000235619"/>
    </source>
</evidence>
<dbReference type="Gene3D" id="3.40.50.2300">
    <property type="match status" value="1"/>
</dbReference>
<dbReference type="AlphaFoldDB" id="A0A2N7QEK4"/>
<organism evidence="5 6">
    <name type="scientific">Thermodesulfobacterium geofontis</name>
    <dbReference type="NCBI Taxonomy" id="1295609"/>
    <lineage>
        <taxon>Bacteria</taxon>
        <taxon>Pseudomonadati</taxon>
        <taxon>Thermodesulfobacteriota</taxon>
        <taxon>Thermodesulfobacteria</taxon>
        <taxon>Thermodesulfobacteriales</taxon>
        <taxon>Thermodesulfobacteriaceae</taxon>
        <taxon>Thermodesulfobacterium</taxon>
    </lineage>
</organism>
<evidence type="ECO:0000259" key="4">
    <source>
        <dbReference type="PROSITE" id="PS50043"/>
    </source>
</evidence>
<dbReference type="Pfam" id="PF00196">
    <property type="entry name" value="GerE"/>
    <property type="match status" value="1"/>
</dbReference>
<reference evidence="5 6" key="1">
    <citation type="submission" date="2018-01" db="EMBL/GenBank/DDBJ databases">
        <title>Metagenomic assembled genomes from two thermal pools in the Uzon Caldera, Kamchatka, Russia.</title>
        <authorList>
            <person name="Wilkins L."/>
            <person name="Ettinger C."/>
        </authorList>
    </citation>
    <scope>NUCLEOTIDE SEQUENCE [LARGE SCALE GENOMIC DNA]</scope>
    <source>
        <strain evidence="5">ARK-04</strain>
    </source>
</reference>
<dbReference type="PANTHER" id="PTHR44688:SF16">
    <property type="entry name" value="DNA-BINDING TRANSCRIPTIONAL ACTIVATOR DEVR_DOSR"/>
    <property type="match status" value="1"/>
</dbReference>